<comment type="caution">
    <text evidence="2">The sequence shown here is derived from an EMBL/GenBank/DDBJ whole genome shotgun (WGS) entry which is preliminary data.</text>
</comment>
<accession>A0A3E1NIE3</accession>
<dbReference type="OrthoDB" id="680268at2"/>
<evidence type="ECO:0000313" key="3">
    <source>
        <dbReference type="Proteomes" id="UP000261284"/>
    </source>
</evidence>
<sequence>MSNLQDILTNNPGDELSDEELLLYLEGKLSPEAQHALEAKLVDSAFMNDAVEGLEAFSSKQHLNDYVLQLNKQLHQQLHTRKQQKEKRKIKDLPWLMIYVVIVLLLCILGYVVIRMIRA</sequence>
<proteinExistence type="predicted"/>
<dbReference type="Proteomes" id="UP000261284">
    <property type="component" value="Unassembled WGS sequence"/>
</dbReference>
<gene>
    <name evidence="2" type="ORF">DXN05_13430</name>
</gene>
<name>A0A3E1NIE3_9BACT</name>
<keyword evidence="1" id="KW-0812">Transmembrane</keyword>
<evidence type="ECO:0000313" key="2">
    <source>
        <dbReference type="EMBL" id="RFM27703.1"/>
    </source>
</evidence>
<keyword evidence="1" id="KW-1133">Transmembrane helix</keyword>
<feature type="transmembrane region" description="Helical" evidence="1">
    <location>
        <begin position="93"/>
        <end position="114"/>
    </location>
</feature>
<reference evidence="2 3" key="1">
    <citation type="submission" date="2018-08" db="EMBL/GenBank/DDBJ databases">
        <title>Chitinophagaceae sp. K23C18032701, a novel bacterium isolated from forest soil.</title>
        <authorList>
            <person name="Wang C."/>
        </authorList>
    </citation>
    <scope>NUCLEOTIDE SEQUENCE [LARGE SCALE GENOMIC DNA]</scope>
    <source>
        <strain evidence="2 3">K23C18032701</strain>
    </source>
</reference>
<keyword evidence="1" id="KW-0472">Membrane</keyword>
<evidence type="ECO:0000256" key="1">
    <source>
        <dbReference type="SAM" id="Phobius"/>
    </source>
</evidence>
<dbReference type="AlphaFoldDB" id="A0A3E1NIE3"/>
<organism evidence="2 3">
    <name type="scientific">Deminuibacter soli</name>
    <dbReference type="NCBI Taxonomy" id="2291815"/>
    <lineage>
        <taxon>Bacteria</taxon>
        <taxon>Pseudomonadati</taxon>
        <taxon>Bacteroidota</taxon>
        <taxon>Chitinophagia</taxon>
        <taxon>Chitinophagales</taxon>
        <taxon>Chitinophagaceae</taxon>
        <taxon>Deminuibacter</taxon>
    </lineage>
</organism>
<keyword evidence="3" id="KW-1185">Reference proteome</keyword>
<protein>
    <submittedName>
        <fullName evidence="2">Uncharacterized protein</fullName>
    </submittedName>
</protein>
<dbReference type="RefSeq" id="WP_116847781.1">
    <property type="nucleotide sequence ID" value="NZ_QTJU01000004.1"/>
</dbReference>
<dbReference type="EMBL" id="QTJU01000004">
    <property type="protein sequence ID" value="RFM27703.1"/>
    <property type="molecule type" value="Genomic_DNA"/>
</dbReference>